<evidence type="ECO:0000313" key="16">
    <source>
        <dbReference type="WBParaSite" id="Hba_13469"/>
    </source>
</evidence>
<dbReference type="SUPFAM" id="SSF56112">
    <property type="entry name" value="Protein kinase-like (PK-like)"/>
    <property type="match status" value="1"/>
</dbReference>
<dbReference type="EC" id="2.7.11.30" evidence="3"/>
<dbReference type="Gene3D" id="1.10.510.10">
    <property type="entry name" value="Transferase(Phosphotransferase) domain 1"/>
    <property type="match status" value="1"/>
</dbReference>
<keyword evidence="7" id="KW-0732">Signal</keyword>
<evidence type="ECO:0000256" key="12">
    <source>
        <dbReference type="ARBA" id="ARBA00023136"/>
    </source>
</evidence>
<proteinExistence type="inferred from homology"/>
<keyword evidence="12" id="KW-0472">Membrane</keyword>
<keyword evidence="6" id="KW-0812">Transmembrane</keyword>
<evidence type="ECO:0000313" key="15">
    <source>
        <dbReference type="Proteomes" id="UP000095283"/>
    </source>
</evidence>
<keyword evidence="9" id="KW-0418">Kinase</keyword>
<evidence type="ECO:0000256" key="8">
    <source>
        <dbReference type="ARBA" id="ARBA00022741"/>
    </source>
</evidence>
<evidence type="ECO:0000256" key="3">
    <source>
        <dbReference type="ARBA" id="ARBA00012401"/>
    </source>
</evidence>
<evidence type="ECO:0000256" key="9">
    <source>
        <dbReference type="ARBA" id="ARBA00022777"/>
    </source>
</evidence>
<dbReference type="GO" id="GO:0005024">
    <property type="term" value="F:transforming growth factor beta receptor activity"/>
    <property type="evidence" value="ECO:0007669"/>
    <property type="project" value="TreeGrafter"/>
</dbReference>
<evidence type="ECO:0000256" key="1">
    <source>
        <dbReference type="ARBA" id="ARBA00004479"/>
    </source>
</evidence>
<keyword evidence="13" id="KW-0675">Receptor</keyword>
<dbReference type="PROSITE" id="PS50011">
    <property type="entry name" value="PROTEIN_KINASE_DOM"/>
    <property type="match status" value="1"/>
</dbReference>
<name>A0A1I7X775_HETBA</name>
<accession>A0A1I7X775</accession>
<dbReference type="InterPro" id="IPR000719">
    <property type="entry name" value="Prot_kinase_dom"/>
</dbReference>
<dbReference type="Proteomes" id="UP000095283">
    <property type="component" value="Unplaced"/>
</dbReference>
<dbReference type="GO" id="GO:0005886">
    <property type="term" value="C:plasma membrane"/>
    <property type="evidence" value="ECO:0007669"/>
    <property type="project" value="TreeGrafter"/>
</dbReference>
<dbReference type="PANTHER" id="PTHR23255">
    <property type="entry name" value="TRANSFORMING GROWTH FACTOR-BETA RECEPTOR TYPE I AND II"/>
    <property type="match status" value="1"/>
</dbReference>
<keyword evidence="8" id="KW-0547">Nucleotide-binding</keyword>
<keyword evidence="11" id="KW-1133">Transmembrane helix</keyword>
<evidence type="ECO:0000256" key="13">
    <source>
        <dbReference type="ARBA" id="ARBA00023170"/>
    </source>
</evidence>
<dbReference type="AlphaFoldDB" id="A0A1I7X775"/>
<dbReference type="GO" id="GO:0043235">
    <property type="term" value="C:receptor complex"/>
    <property type="evidence" value="ECO:0007669"/>
    <property type="project" value="TreeGrafter"/>
</dbReference>
<reference evidence="16" key="1">
    <citation type="submission" date="2016-11" db="UniProtKB">
        <authorList>
            <consortium name="WormBaseParasite"/>
        </authorList>
    </citation>
    <scope>IDENTIFICATION</scope>
</reference>
<comment type="subcellular location">
    <subcellularLocation>
        <location evidence="1">Membrane</location>
        <topology evidence="1">Single-pass type I membrane protein</topology>
    </subcellularLocation>
</comment>
<dbReference type="GO" id="GO:0005524">
    <property type="term" value="F:ATP binding"/>
    <property type="evidence" value="ECO:0007669"/>
    <property type="project" value="UniProtKB-KW"/>
</dbReference>
<evidence type="ECO:0000256" key="11">
    <source>
        <dbReference type="ARBA" id="ARBA00022989"/>
    </source>
</evidence>
<evidence type="ECO:0000256" key="5">
    <source>
        <dbReference type="ARBA" id="ARBA00022679"/>
    </source>
</evidence>
<keyword evidence="15" id="KW-1185">Reference proteome</keyword>
<keyword evidence="10" id="KW-0067">ATP-binding</keyword>
<evidence type="ECO:0000256" key="10">
    <source>
        <dbReference type="ARBA" id="ARBA00022840"/>
    </source>
</evidence>
<evidence type="ECO:0000256" key="4">
    <source>
        <dbReference type="ARBA" id="ARBA00022527"/>
    </source>
</evidence>
<dbReference type="PANTHER" id="PTHR23255:SF100">
    <property type="entry name" value="RECEPTOR PROTEIN SERINE_THREONINE KINASE"/>
    <property type="match status" value="1"/>
</dbReference>
<evidence type="ECO:0000256" key="2">
    <source>
        <dbReference type="ARBA" id="ARBA00009605"/>
    </source>
</evidence>
<evidence type="ECO:0000259" key="14">
    <source>
        <dbReference type="PROSITE" id="PS50011"/>
    </source>
</evidence>
<evidence type="ECO:0000256" key="6">
    <source>
        <dbReference type="ARBA" id="ARBA00022692"/>
    </source>
</evidence>
<protein>
    <recommendedName>
        <fullName evidence="3">receptor protein serine/threonine kinase</fullName>
        <ecNumber evidence="3">2.7.11.30</ecNumber>
    </recommendedName>
</protein>
<keyword evidence="5" id="KW-0808">Transferase</keyword>
<comment type="similarity">
    <text evidence="2">Belongs to the protein kinase superfamily. TKL Ser/Thr protein kinase family. TGFB receptor subfamily.</text>
</comment>
<dbReference type="WBParaSite" id="Hba_13469">
    <property type="protein sequence ID" value="Hba_13469"/>
    <property type="gene ID" value="Hba_13469"/>
</dbReference>
<dbReference type="GO" id="GO:0030509">
    <property type="term" value="P:BMP signaling pathway"/>
    <property type="evidence" value="ECO:0007669"/>
    <property type="project" value="TreeGrafter"/>
</dbReference>
<organism evidence="15 16">
    <name type="scientific">Heterorhabditis bacteriophora</name>
    <name type="common">Entomopathogenic nematode worm</name>
    <dbReference type="NCBI Taxonomy" id="37862"/>
    <lineage>
        <taxon>Eukaryota</taxon>
        <taxon>Metazoa</taxon>
        <taxon>Ecdysozoa</taxon>
        <taxon>Nematoda</taxon>
        <taxon>Chromadorea</taxon>
        <taxon>Rhabditida</taxon>
        <taxon>Rhabditina</taxon>
        <taxon>Rhabditomorpha</taxon>
        <taxon>Strongyloidea</taxon>
        <taxon>Heterorhabditidae</taxon>
        <taxon>Heterorhabditis</taxon>
    </lineage>
</organism>
<keyword evidence="4" id="KW-0723">Serine/threonine-protein kinase</keyword>
<dbReference type="InterPro" id="IPR011009">
    <property type="entry name" value="Kinase-like_dom_sf"/>
</dbReference>
<evidence type="ECO:0000256" key="7">
    <source>
        <dbReference type="ARBA" id="ARBA00022729"/>
    </source>
</evidence>
<dbReference type="InterPro" id="IPR000333">
    <property type="entry name" value="TGFB_receptor"/>
</dbReference>
<feature type="domain" description="Protein kinase" evidence="14">
    <location>
        <begin position="1"/>
        <end position="64"/>
    </location>
</feature>
<sequence>MGTVRYMAPELLQGSINLFDPIISLPQIDTYACGIVLWEILWRCADLWKTAVFVNCASHCALLF</sequence>